<dbReference type="InterPro" id="IPR025564">
    <property type="entry name" value="CAAD_dom"/>
</dbReference>
<evidence type="ECO:0000259" key="3">
    <source>
        <dbReference type="Pfam" id="PF14159"/>
    </source>
</evidence>
<protein>
    <recommendedName>
        <fullName evidence="3">Cyanobacterial aminoacyl-tRNA synthetase CAAD domain-containing protein</fullName>
    </recommendedName>
</protein>
<feature type="transmembrane region" description="Helical" evidence="2">
    <location>
        <begin position="148"/>
        <end position="166"/>
    </location>
</feature>
<gene>
    <name evidence="4" type="ORF">g.6250</name>
</gene>
<dbReference type="GO" id="GO:0016020">
    <property type="term" value="C:membrane"/>
    <property type="evidence" value="ECO:0007669"/>
    <property type="project" value="UniProtKB-SubCell"/>
</dbReference>
<dbReference type="PANTHER" id="PTHR33222:SF4">
    <property type="entry name" value="PROTEIN CURVATURE THYLAKOID 1A, CHLOROPLASTIC"/>
    <property type="match status" value="1"/>
</dbReference>
<feature type="domain" description="Cyanobacterial aminoacyl-tRNA synthetase CAAD" evidence="3">
    <location>
        <begin position="105"/>
        <end position="184"/>
    </location>
</feature>
<keyword evidence="2" id="KW-0812">Transmembrane</keyword>
<organism evidence="4">
    <name type="scientific">Auxenochlorella protothecoides</name>
    <name type="common">Green microalga</name>
    <name type="synonym">Chlorella protothecoides</name>
    <dbReference type="NCBI Taxonomy" id="3075"/>
    <lineage>
        <taxon>Eukaryota</taxon>
        <taxon>Viridiplantae</taxon>
        <taxon>Chlorophyta</taxon>
        <taxon>core chlorophytes</taxon>
        <taxon>Trebouxiophyceae</taxon>
        <taxon>Chlorellales</taxon>
        <taxon>Chlorellaceae</taxon>
        <taxon>Auxenochlorella</taxon>
    </lineage>
</organism>
<comment type="subcellular location">
    <subcellularLocation>
        <location evidence="1">Membrane</location>
        <topology evidence="1">Multi-pass membrane protein</topology>
    </subcellularLocation>
</comment>
<evidence type="ECO:0000313" key="4">
    <source>
        <dbReference type="EMBL" id="JAT68619.1"/>
    </source>
</evidence>
<accession>A0A1D1ZP36</accession>
<keyword evidence="2" id="KW-1133">Transmembrane helix</keyword>
<dbReference type="EMBL" id="GDKF01010003">
    <property type="protein sequence ID" value="JAT68619.1"/>
    <property type="molecule type" value="Transcribed_RNA"/>
</dbReference>
<feature type="transmembrane region" description="Helical" evidence="2">
    <location>
        <begin position="116"/>
        <end position="136"/>
    </location>
</feature>
<dbReference type="Pfam" id="PF14159">
    <property type="entry name" value="CAAD"/>
    <property type="match status" value="1"/>
</dbReference>
<name>A0A1D1ZP36_AUXPR</name>
<feature type="non-terminal residue" evidence="4">
    <location>
        <position position="1"/>
    </location>
</feature>
<dbReference type="AlphaFoldDB" id="A0A1D1ZP36"/>
<dbReference type="InterPro" id="IPR033344">
    <property type="entry name" value="CURT1"/>
</dbReference>
<dbReference type="PANTHER" id="PTHR33222">
    <property type="match status" value="1"/>
</dbReference>
<proteinExistence type="predicted"/>
<evidence type="ECO:0000256" key="2">
    <source>
        <dbReference type="SAM" id="Phobius"/>
    </source>
</evidence>
<sequence length="187" mass="20382">VVDRSHHQKPLQTPPRVSFKSPAMASTLVLGSRVTLQRTALARHTLPRPIPASRTTARAFKTEDVSRSVEESKQQGAKLLESAKLQTEDFAGTFSGKAEEALEAAKSKWEATRDKPTVMAAGAASLLALYILSGVVERIDALPGISTLFQLIGFLTTAWFVARYLGSDEDRSRVHSSVTAFLERLGF</sequence>
<keyword evidence="2" id="KW-0472">Membrane</keyword>
<evidence type="ECO:0000256" key="1">
    <source>
        <dbReference type="ARBA" id="ARBA00004141"/>
    </source>
</evidence>
<dbReference type="GO" id="GO:0009579">
    <property type="term" value="C:thylakoid"/>
    <property type="evidence" value="ECO:0007669"/>
    <property type="project" value="InterPro"/>
</dbReference>
<reference evidence="4" key="1">
    <citation type="submission" date="2015-08" db="EMBL/GenBank/DDBJ databases">
        <authorList>
            <person name="Babu N.S."/>
            <person name="Beckwith C.J."/>
            <person name="Beseler K.G."/>
            <person name="Brison A."/>
            <person name="Carone J.V."/>
            <person name="Caskin T.P."/>
            <person name="Diamond M."/>
            <person name="Durham M.E."/>
            <person name="Foxe J.M."/>
            <person name="Go M."/>
            <person name="Henderson B.A."/>
            <person name="Jones I.B."/>
            <person name="McGettigan J.A."/>
            <person name="Micheletti S.J."/>
            <person name="Nasrallah M.E."/>
            <person name="Ortiz D."/>
            <person name="Piller C.R."/>
            <person name="Privatt S.R."/>
            <person name="Schneider S.L."/>
            <person name="Sharp S."/>
            <person name="Smith T.C."/>
            <person name="Stanton J.D."/>
            <person name="Ullery H.E."/>
            <person name="Wilson R.J."/>
            <person name="Serrano M.G."/>
            <person name="Buck G."/>
            <person name="Lee V."/>
            <person name="Wang Y."/>
            <person name="Carvalho R."/>
            <person name="Voegtly L."/>
            <person name="Shi R."/>
            <person name="Duckworth R."/>
            <person name="Johnson A."/>
            <person name="Loviza R."/>
            <person name="Walstead R."/>
            <person name="Shah Z."/>
            <person name="Kiflezghi M."/>
            <person name="Wade K."/>
            <person name="Ball S.L."/>
            <person name="Bradley K.W."/>
            <person name="Asai D.J."/>
            <person name="Bowman C.A."/>
            <person name="Russell D.A."/>
            <person name="Pope W.H."/>
            <person name="Jacobs-Sera D."/>
            <person name="Hendrix R.W."/>
            <person name="Hatfull G.F."/>
        </authorList>
    </citation>
    <scope>NUCLEOTIDE SEQUENCE</scope>
</reference>